<protein>
    <recommendedName>
        <fullName evidence="8">Actin-related protein 2/3 complex subunit</fullName>
    </recommendedName>
</protein>
<keyword evidence="5" id="KW-0677">Repeat</keyword>
<dbReference type="PANTHER" id="PTHR10709:SF2">
    <property type="entry name" value="ACTIN-RELATED PROTEIN 2_3 COMPLEX SUBUNIT"/>
    <property type="match status" value="1"/>
</dbReference>
<dbReference type="PIRSF" id="PIRSF038093">
    <property type="entry name" value="ARP2/3_su1"/>
    <property type="match status" value="1"/>
</dbReference>
<comment type="subcellular location">
    <subcellularLocation>
        <location evidence="1">Cytoplasm</location>
        <location evidence="1">Cytoskeleton</location>
    </subcellularLocation>
</comment>
<evidence type="ECO:0000256" key="1">
    <source>
        <dbReference type="ARBA" id="ARBA00004245"/>
    </source>
</evidence>
<evidence type="ECO:0000313" key="11">
    <source>
        <dbReference type="Proteomes" id="UP001165289"/>
    </source>
</evidence>
<gene>
    <name evidence="10" type="ORF">LOD99_5123</name>
</gene>
<dbReference type="InterPro" id="IPR036322">
    <property type="entry name" value="WD40_repeat_dom_sf"/>
</dbReference>
<organism evidence="10 11">
    <name type="scientific">Oopsacas minuta</name>
    <dbReference type="NCBI Taxonomy" id="111878"/>
    <lineage>
        <taxon>Eukaryota</taxon>
        <taxon>Metazoa</taxon>
        <taxon>Porifera</taxon>
        <taxon>Hexactinellida</taxon>
        <taxon>Hexasterophora</taxon>
        <taxon>Lyssacinosida</taxon>
        <taxon>Leucopsacidae</taxon>
        <taxon>Oopsacas</taxon>
    </lineage>
</organism>
<keyword evidence="4 9" id="KW-0853">WD repeat</keyword>
<dbReference type="PANTHER" id="PTHR10709">
    <property type="entry name" value="ACTIN-RELATED PROTEIN 2/3 COMPLEX SUBUNIT 1"/>
    <property type="match status" value="1"/>
</dbReference>
<evidence type="ECO:0000256" key="6">
    <source>
        <dbReference type="ARBA" id="ARBA00023203"/>
    </source>
</evidence>
<dbReference type="GO" id="GO:0034314">
    <property type="term" value="P:Arp2/3 complex-mediated actin nucleation"/>
    <property type="evidence" value="ECO:0007669"/>
    <property type="project" value="UniProtKB-UniRule"/>
</dbReference>
<dbReference type="EMBL" id="JAKMXF010000303">
    <property type="protein sequence ID" value="KAI6651515.1"/>
    <property type="molecule type" value="Genomic_DNA"/>
</dbReference>
<dbReference type="PROSITE" id="PS50294">
    <property type="entry name" value="WD_REPEATS_REGION"/>
    <property type="match status" value="1"/>
</dbReference>
<dbReference type="GO" id="GO:0005885">
    <property type="term" value="C:Arp2/3 protein complex"/>
    <property type="evidence" value="ECO:0007669"/>
    <property type="project" value="UniProtKB-UniRule"/>
</dbReference>
<dbReference type="InterPro" id="IPR001680">
    <property type="entry name" value="WD40_rpt"/>
</dbReference>
<dbReference type="InterPro" id="IPR015943">
    <property type="entry name" value="WD40/YVTN_repeat-like_dom_sf"/>
</dbReference>
<evidence type="ECO:0000313" key="10">
    <source>
        <dbReference type="EMBL" id="KAI6651515.1"/>
    </source>
</evidence>
<evidence type="ECO:0000256" key="2">
    <source>
        <dbReference type="ARBA" id="ARBA00006260"/>
    </source>
</evidence>
<keyword evidence="7 8" id="KW-0206">Cytoskeleton</keyword>
<evidence type="ECO:0000256" key="3">
    <source>
        <dbReference type="ARBA" id="ARBA00022490"/>
    </source>
</evidence>
<dbReference type="AlphaFoldDB" id="A0AAV7JT39"/>
<dbReference type="SUPFAM" id="SSF50978">
    <property type="entry name" value="WD40 repeat-like"/>
    <property type="match status" value="1"/>
</dbReference>
<dbReference type="Proteomes" id="UP001165289">
    <property type="component" value="Unassembled WGS sequence"/>
</dbReference>
<reference evidence="10 11" key="1">
    <citation type="journal article" date="2023" name="BMC Biol.">
        <title>The compact genome of the sponge Oopsacas minuta (Hexactinellida) is lacking key metazoan core genes.</title>
        <authorList>
            <person name="Santini S."/>
            <person name="Schenkelaars Q."/>
            <person name="Jourda C."/>
            <person name="Duchesne M."/>
            <person name="Belahbib H."/>
            <person name="Rocher C."/>
            <person name="Selva M."/>
            <person name="Riesgo A."/>
            <person name="Vervoort M."/>
            <person name="Leys S.P."/>
            <person name="Kodjabachian L."/>
            <person name="Le Bivic A."/>
            <person name="Borchiellini C."/>
            <person name="Claverie J.M."/>
            <person name="Renard E."/>
        </authorList>
    </citation>
    <scope>NUCLEOTIDE SEQUENCE [LARGE SCALE GENOMIC DNA]</scope>
    <source>
        <strain evidence="10">SPO-2</strain>
    </source>
</reference>
<comment type="function">
    <text evidence="8">Functions as component of the Arp2/3 complex which is involved in regulation of actin polymerization and together with an activating nucleation-promoting factor (NPF) mediates the formation of branched actin networks.</text>
</comment>
<dbReference type="PROSITE" id="PS50082">
    <property type="entry name" value="WD_REPEATS_2"/>
    <property type="match status" value="1"/>
</dbReference>
<keyword evidence="6 8" id="KW-0009">Actin-binding</keyword>
<dbReference type="InterPro" id="IPR017383">
    <property type="entry name" value="ARPC1"/>
</dbReference>
<name>A0AAV7JT39_9METZ</name>
<evidence type="ECO:0000256" key="7">
    <source>
        <dbReference type="ARBA" id="ARBA00023212"/>
    </source>
</evidence>
<evidence type="ECO:0000256" key="4">
    <source>
        <dbReference type="ARBA" id="ARBA00022574"/>
    </source>
</evidence>
<dbReference type="Gene3D" id="2.130.10.10">
    <property type="entry name" value="YVTN repeat-like/Quinoprotein amine dehydrogenase"/>
    <property type="match status" value="1"/>
</dbReference>
<comment type="caution">
    <text evidence="10">The sequence shown here is derived from an EMBL/GenBank/DDBJ whole genome shotgun (WGS) entry which is preliminary data.</text>
</comment>
<proteinExistence type="inferred from homology"/>
<dbReference type="Pfam" id="PF00400">
    <property type="entry name" value="WD40"/>
    <property type="match status" value="2"/>
</dbReference>
<evidence type="ECO:0000256" key="9">
    <source>
        <dbReference type="PROSITE-ProRule" id="PRU00221"/>
    </source>
</evidence>
<keyword evidence="11" id="KW-1185">Reference proteome</keyword>
<dbReference type="GO" id="GO:0051015">
    <property type="term" value="F:actin filament binding"/>
    <property type="evidence" value="ECO:0007669"/>
    <property type="project" value="TreeGrafter"/>
</dbReference>
<feature type="repeat" description="WD" evidence="9">
    <location>
        <begin position="50"/>
        <end position="81"/>
    </location>
</feature>
<accession>A0AAV7JT39</accession>
<evidence type="ECO:0000256" key="5">
    <source>
        <dbReference type="ARBA" id="ARBA00022737"/>
    </source>
</evidence>
<dbReference type="SMART" id="SM00320">
    <property type="entry name" value="WD40"/>
    <property type="match status" value="5"/>
</dbReference>
<comment type="similarity">
    <text evidence="2 8">Belongs to the WD repeat ARPC1 family.</text>
</comment>
<evidence type="ECO:0000256" key="8">
    <source>
        <dbReference type="PIRNR" id="PIRNR038093"/>
    </source>
</evidence>
<sequence>MATTSKHFAGTPVTCHSFNKARTEVAISPNNHEVEIYSQKGSDWELTATLKQHEQRVTSIDWAPVSNMIVTCGVDRNSYVWTREGNEWKPALVILRLNRAATCVKWSPKENKFAVGSGAKIICVCYYDEDHKWWASKHIKKPLRSTVLGIDWHPNNCLLAAACADFKSRIFSAYMKEIEEKPEGCSWGKKMPWGNLMGEYSNNAWAHSTSFSPSGDKLAWVSHDSTVSVFDTVGDKLHCIKLPELPFLSCLFFSEQSIIVAGHGCFPALLNFSDKLEFKQKLMPKSEAKTDSKAQGARKMFEGMDSRGTTSQVKALDTIHQNSITQISRYSEAGFATTGVDGKLVIWNTKAMSDVTFL</sequence>
<keyword evidence="3 8" id="KW-0963">Cytoplasm</keyword>